<feature type="chain" id="PRO_5045796915" evidence="1">
    <location>
        <begin position="22"/>
        <end position="116"/>
    </location>
</feature>
<proteinExistence type="predicted"/>
<dbReference type="PROSITE" id="PS51257">
    <property type="entry name" value="PROKAR_LIPOPROTEIN"/>
    <property type="match status" value="1"/>
</dbReference>
<comment type="caution">
    <text evidence="2">The sequence shown here is derived from an EMBL/GenBank/DDBJ whole genome shotgun (WGS) entry which is preliminary data.</text>
</comment>
<evidence type="ECO:0000313" key="3">
    <source>
        <dbReference type="Proteomes" id="UP001174677"/>
    </source>
</evidence>
<feature type="signal peptide" evidence="1">
    <location>
        <begin position="1"/>
        <end position="21"/>
    </location>
</feature>
<reference evidence="2" key="1">
    <citation type="journal article" date="2023" name="Plant Biotechnol. J.">
        <title>Chromosome-level wild Hevea brasiliensis genome provides new tools for genomic-assisted breeding and valuable loci to elevate rubber yield.</title>
        <authorList>
            <person name="Cheng H."/>
            <person name="Song X."/>
            <person name="Hu Y."/>
            <person name="Wu T."/>
            <person name="Yang Q."/>
            <person name="An Z."/>
            <person name="Feng S."/>
            <person name="Deng Z."/>
            <person name="Wu W."/>
            <person name="Zeng X."/>
            <person name="Tu M."/>
            <person name="Wang X."/>
            <person name="Huang H."/>
        </authorList>
    </citation>
    <scope>NUCLEOTIDE SEQUENCE</scope>
    <source>
        <strain evidence="2">MT/VB/25A 57/8</strain>
    </source>
</reference>
<keyword evidence="1" id="KW-0732">Signal</keyword>
<evidence type="ECO:0000256" key="1">
    <source>
        <dbReference type="SAM" id="SignalP"/>
    </source>
</evidence>
<sequence length="116" mass="12970">MGGLTMKLLLLILIIGGSISCLEILASQKRRFEGKANDRKKSYLACEDEKRNHMNMMGKLREHENMLPSAASNQNVDANFRYNQMILRKLLTLNVQRPVCLQAVACGSTSLPGPHN</sequence>
<keyword evidence="3" id="KW-1185">Reference proteome</keyword>
<accession>A0ABQ9M966</accession>
<name>A0ABQ9M966_HEVBR</name>
<organism evidence="2 3">
    <name type="scientific">Hevea brasiliensis</name>
    <name type="common">Para rubber tree</name>
    <name type="synonym">Siphonia brasiliensis</name>
    <dbReference type="NCBI Taxonomy" id="3981"/>
    <lineage>
        <taxon>Eukaryota</taxon>
        <taxon>Viridiplantae</taxon>
        <taxon>Streptophyta</taxon>
        <taxon>Embryophyta</taxon>
        <taxon>Tracheophyta</taxon>
        <taxon>Spermatophyta</taxon>
        <taxon>Magnoliopsida</taxon>
        <taxon>eudicotyledons</taxon>
        <taxon>Gunneridae</taxon>
        <taxon>Pentapetalae</taxon>
        <taxon>rosids</taxon>
        <taxon>fabids</taxon>
        <taxon>Malpighiales</taxon>
        <taxon>Euphorbiaceae</taxon>
        <taxon>Crotonoideae</taxon>
        <taxon>Micrandreae</taxon>
        <taxon>Hevea</taxon>
    </lineage>
</organism>
<protein>
    <submittedName>
        <fullName evidence="2">Uncharacterized protein</fullName>
    </submittedName>
</protein>
<dbReference type="Proteomes" id="UP001174677">
    <property type="component" value="Chromosome 7"/>
</dbReference>
<dbReference type="EMBL" id="JARPOI010000007">
    <property type="protein sequence ID" value="KAJ9176804.1"/>
    <property type="molecule type" value="Genomic_DNA"/>
</dbReference>
<evidence type="ECO:0000313" key="2">
    <source>
        <dbReference type="EMBL" id="KAJ9176804.1"/>
    </source>
</evidence>
<gene>
    <name evidence="2" type="ORF">P3X46_012081</name>
</gene>